<name>A0A317Z5R4_STAPS</name>
<dbReference type="GO" id="GO:0016787">
    <property type="term" value="F:hydrolase activity"/>
    <property type="evidence" value="ECO:0007669"/>
    <property type="project" value="UniProtKB-KW"/>
</dbReference>
<dbReference type="EMBL" id="QEIV01001953">
    <property type="protein sequence ID" value="PWZ94671.1"/>
    <property type="molecule type" value="Genomic_DNA"/>
</dbReference>
<dbReference type="InterPro" id="IPR023214">
    <property type="entry name" value="HAD_sf"/>
</dbReference>
<dbReference type="SUPFAM" id="SSF56784">
    <property type="entry name" value="HAD-like"/>
    <property type="match status" value="1"/>
</dbReference>
<dbReference type="AlphaFoldDB" id="A0A317Z5R4"/>
<protein>
    <submittedName>
        <fullName evidence="1">HAD family hydrolase</fullName>
    </submittedName>
</protein>
<keyword evidence="1" id="KW-0378">Hydrolase</keyword>
<accession>A0A317Z5R4</accession>
<proteinExistence type="predicted"/>
<evidence type="ECO:0000313" key="1">
    <source>
        <dbReference type="EMBL" id="PWZ94671.1"/>
    </source>
</evidence>
<comment type="caution">
    <text evidence="1">The sequence shown here is derived from an EMBL/GenBank/DDBJ whole genome shotgun (WGS) entry which is preliminary data.</text>
</comment>
<feature type="non-terminal residue" evidence="1">
    <location>
        <position position="86"/>
    </location>
</feature>
<dbReference type="Proteomes" id="UP000246351">
    <property type="component" value="Unassembled WGS sequence"/>
</dbReference>
<gene>
    <name evidence="1" type="ORF">DD924_16945</name>
</gene>
<sequence>MDLTNIKAIIFDLEGTLLDRQKSRDKFIEEQYERFHDYLVRVQASDFRKKFIELDDDEDHDKPDLYKEIIKQFNIDRLTWKDLFND</sequence>
<organism evidence="1 2">
    <name type="scientific">Staphylococcus pseudintermedius</name>
    <dbReference type="NCBI Taxonomy" id="283734"/>
    <lineage>
        <taxon>Bacteria</taxon>
        <taxon>Bacillati</taxon>
        <taxon>Bacillota</taxon>
        <taxon>Bacilli</taxon>
        <taxon>Bacillales</taxon>
        <taxon>Staphylococcaceae</taxon>
        <taxon>Staphylococcus</taxon>
        <taxon>Staphylococcus intermedius group</taxon>
    </lineage>
</organism>
<dbReference type="InterPro" id="IPR036412">
    <property type="entry name" value="HAD-like_sf"/>
</dbReference>
<reference evidence="1 2" key="1">
    <citation type="journal article" date="2018" name="Vet. Microbiol.">
        <title>Clonal diversity and geographic distribution of methicillin-resistant Staphylococcus pseudintermedius from Australian animals: Discovery of novel sequence types.</title>
        <authorList>
            <person name="Worthing K.A."/>
            <person name="Abraham S."/>
            <person name="Coombs G.W."/>
            <person name="Pang S."/>
            <person name="Saputra S."/>
            <person name="Jordan D."/>
            <person name="Trott D.J."/>
            <person name="Norris J.M."/>
        </authorList>
    </citation>
    <scope>NUCLEOTIDE SEQUENCE [LARGE SCALE GENOMIC DNA]</scope>
    <source>
        <strain evidence="1 2">ST71 3</strain>
    </source>
</reference>
<evidence type="ECO:0000313" key="2">
    <source>
        <dbReference type="Proteomes" id="UP000246351"/>
    </source>
</evidence>
<dbReference type="Gene3D" id="1.10.150.520">
    <property type="match status" value="1"/>
</dbReference>
<dbReference type="Gene3D" id="3.40.50.1000">
    <property type="entry name" value="HAD superfamily/HAD-like"/>
    <property type="match status" value="1"/>
</dbReference>